<name>A0A1M5DH30_9HYPH</name>
<feature type="region of interest" description="Disordered" evidence="1">
    <location>
        <begin position="183"/>
        <end position="229"/>
    </location>
</feature>
<protein>
    <recommendedName>
        <fullName evidence="4">UVR domain-containing protein</fullName>
    </recommendedName>
</protein>
<organism evidence="2 3">
    <name type="scientific">Devosia limi DSM 17137</name>
    <dbReference type="NCBI Taxonomy" id="1121477"/>
    <lineage>
        <taxon>Bacteria</taxon>
        <taxon>Pseudomonadati</taxon>
        <taxon>Pseudomonadota</taxon>
        <taxon>Alphaproteobacteria</taxon>
        <taxon>Hyphomicrobiales</taxon>
        <taxon>Devosiaceae</taxon>
        <taxon>Devosia</taxon>
    </lineage>
</organism>
<dbReference type="Gene3D" id="4.10.860.10">
    <property type="entry name" value="UVR domain"/>
    <property type="match status" value="2"/>
</dbReference>
<dbReference type="EMBL" id="FQVC01000011">
    <property type="protein sequence ID" value="SHF66339.1"/>
    <property type="molecule type" value="Genomic_DNA"/>
</dbReference>
<evidence type="ECO:0000313" key="3">
    <source>
        <dbReference type="Proteomes" id="UP000184533"/>
    </source>
</evidence>
<dbReference type="AlphaFoldDB" id="A0A1M5DH30"/>
<feature type="compositionally biased region" description="Polar residues" evidence="1">
    <location>
        <begin position="131"/>
        <end position="142"/>
    </location>
</feature>
<sequence>MAFTTQTARAPIRPSPLQGEVRWGSLRSRQNPPPSPSRAPLAAAIKDLETPREAATNLEFEQAKLRDAVKRLREIELATLTGEVNDHPTRAPPPNLPLKGEEPHRGLHHRTARAPIRPSPFQGEVRWGSLRSRQTPPTSPSRATLAAAIKDLETPLEAATNLEFEKARLRDAVKRLRDIELATLTGEVNDHPTRAPPPNLPLKGQEPHRGRHHPNRARPNPSLPLPGGG</sequence>
<proteinExistence type="predicted"/>
<gene>
    <name evidence="2" type="ORF">SAMN02745223_03236</name>
</gene>
<evidence type="ECO:0000256" key="1">
    <source>
        <dbReference type="SAM" id="MobiDB-lite"/>
    </source>
</evidence>
<evidence type="ECO:0008006" key="4">
    <source>
        <dbReference type="Google" id="ProtNLM"/>
    </source>
</evidence>
<feature type="region of interest" description="Disordered" evidence="1">
    <location>
        <begin position="84"/>
        <end position="142"/>
    </location>
</feature>
<dbReference type="Proteomes" id="UP000184533">
    <property type="component" value="Unassembled WGS sequence"/>
</dbReference>
<evidence type="ECO:0000313" key="2">
    <source>
        <dbReference type="EMBL" id="SHF66339.1"/>
    </source>
</evidence>
<feature type="region of interest" description="Disordered" evidence="1">
    <location>
        <begin position="1"/>
        <end position="43"/>
    </location>
</feature>
<reference evidence="2 3" key="1">
    <citation type="submission" date="2016-11" db="EMBL/GenBank/DDBJ databases">
        <authorList>
            <person name="Jaros S."/>
            <person name="Januszkiewicz K."/>
            <person name="Wedrychowicz H."/>
        </authorList>
    </citation>
    <scope>NUCLEOTIDE SEQUENCE [LARGE SCALE GENOMIC DNA]</scope>
    <source>
        <strain evidence="2 3">DSM 17137</strain>
    </source>
</reference>
<accession>A0A1M5DH30</accession>